<feature type="domain" description="PH-like" evidence="3">
    <location>
        <begin position="17"/>
        <end position="190"/>
    </location>
</feature>
<evidence type="ECO:0000259" key="3">
    <source>
        <dbReference type="Pfam" id="PF25359"/>
    </source>
</evidence>
<keyword evidence="1" id="KW-0696">RNA-directed RNA polymerase</keyword>
<accession>A0A8K0F0V8</accession>
<reference evidence="4" key="1">
    <citation type="submission" date="2022-01" db="EMBL/GenBank/DDBJ databases">
        <authorList>
            <person name="Braso-Vives M."/>
        </authorList>
    </citation>
    <scope>NUCLEOTIDE SEQUENCE</scope>
</reference>
<dbReference type="Pfam" id="PF25359">
    <property type="entry name" value="PH_met_RdRP"/>
    <property type="match status" value="1"/>
</dbReference>
<comment type="catalytic activity">
    <reaction evidence="1">
        <text>RNA(n) + a ribonucleoside 5'-triphosphate = RNA(n+1) + diphosphate</text>
        <dbReference type="Rhea" id="RHEA:21248"/>
        <dbReference type="Rhea" id="RHEA-COMP:14527"/>
        <dbReference type="Rhea" id="RHEA-COMP:17342"/>
        <dbReference type="ChEBI" id="CHEBI:33019"/>
        <dbReference type="ChEBI" id="CHEBI:61557"/>
        <dbReference type="ChEBI" id="CHEBI:140395"/>
        <dbReference type="EC" id="2.7.7.48"/>
    </reaction>
</comment>
<organism evidence="4 5">
    <name type="scientific">Branchiostoma lanceolatum</name>
    <name type="common">Common lancelet</name>
    <name type="synonym">Amphioxus lanceolatum</name>
    <dbReference type="NCBI Taxonomy" id="7740"/>
    <lineage>
        <taxon>Eukaryota</taxon>
        <taxon>Metazoa</taxon>
        <taxon>Chordata</taxon>
        <taxon>Cephalochordata</taxon>
        <taxon>Leptocardii</taxon>
        <taxon>Amphioxiformes</taxon>
        <taxon>Branchiostomatidae</taxon>
        <taxon>Branchiostoma</taxon>
    </lineage>
</organism>
<comment type="similarity">
    <text evidence="1">Belongs to the RdRP family.</text>
</comment>
<keyword evidence="1" id="KW-0694">RNA-binding</keyword>
<dbReference type="InterPro" id="IPR057493">
    <property type="entry name" value="PH_RdRP-assoc"/>
</dbReference>
<name>A0A8K0F0V8_BRALA</name>
<keyword evidence="5" id="KW-1185">Reference proteome</keyword>
<dbReference type="GO" id="GO:0003968">
    <property type="term" value="F:RNA-directed RNA polymerase activity"/>
    <property type="evidence" value="ECO:0007669"/>
    <property type="project" value="UniProtKB-KW"/>
</dbReference>
<dbReference type="Proteomes" id="UP000838412">
    <property type="component" value="Chromosome 9"/>
</dbReference>
<keyword evidence="1" id="KW-0808">Transferase</keyword>
<dbReference type="PANTHER" id="PTHR23079:SF55">
    <property type="entry name" value="RNA-DIRECTED RNA POLYMERASE"/>
    <property type="match status" value="1"/>
</dbReference>
<dbReference type="EMBL" id="OV696694">
    <property type="protein sequence ID" value="CAH1273341.1"/>
    <property type="molecule type" value="Genomic_DNA"/>
</dbReference>
<dbReference type="PANTHER" id="PTHR23079">
    <property type="entry name" value="RNA-DEPENDENT RNA POLYMERASE"/>
    <property type="match status" value="1"/>
</dbReference>
<protein>
    <recommendedName>
        <fullName evidence="1">RNA-dependent RNA polymerase</fullName>
        <ecNumber evidence="1">2.7.7.48</ecNumber>
    </recommendedName>
</protein>
<dbReference type="EC" id="2.7.7.48" evidence="1"/>
<dbReference type="InterPro" id="IPR057596">
    <property type="entry name" value="RDRP_core"/>
</dbReference>
<gene>
    <name evidence="4" type="primary">Hypp5090</name>
    <name evidence="4" type="ORF">BLAG_LOCUS24707</name>
</gene>
<dbReference type="InterPro" id="IPR007855">
    <property type="entry name" value="RDRP"/>
</dbReference>
<dbReference type="GO" id="GO:0003723">
    <property type="term" value="F:RNA binding"/>
    <property type="evidence" value="ECO:0007669"/>
    <property type="project" value="UniProtKB-KW"/>
</dbReference>
<dbReference type="OrthoDB" id="6513042at2759"/>
<evidence type="ECO:0000313" key="5">
    <source>
        <dbReference type="Proteomes" id="UP000838412"/>
    </source>
</evidence>
<proteinExistence type="inferred from homology"/>
<keyword evidence="1" id="KW-0548">Nucleotidyltransferase</keyword>
<sequence>MAFSKAERKTPAHPDTLKTFALGAFKERSTFINHYDVSDRDSGSGDDSRTLERQVTFEHDRRQLVVHFKPSEDEGLHNFEVDYDNLEDYILVNDSNVQTELYFFLKHPLKVFRATNPTSGCHVDRIDSVNTNTVWRRTTSFAGCKTQDLGYSSCLQLVIDNGGTVTDTPHAVLSRLCQSCGYTAHYVSVQNIRPSVLVWEPSMALFECEYALRVFLSRGYTVMDQVQVNVHFFQKLREAEKRSGPRFVCEILRRLTLTVESNRFADIDTALNQLLMRSKTEDTILEAEQTQFPAAHRMVRRVFITPTRLVFMHPEIVRDNRILRKYGADNFMYGSDNFMYGADNFMRVSIRDEDFVKLQSVGRLIPGEEEATFTRVKHVLQNGLKVGDRNYVFLAASNSQLREHNVWFYASDGRHSADSIREEMGDFSHIKCPATVLARMGQCFTNTSVVALTSAIEVVQIPEIEGGYDSTNSKVYCFSDGIGKISPSLAQKVCRETGRGETEVTSAYQIRYGGVKGVVAVDPNLPGDVMQIRPSMKKFWSRDENIEICKTSHPARLYLNRQVITILSALGVPDQTFQMLQEEMLQNLSDMLMREDVAFKSLKRRAQPLGLPLGKLSRCGLHVTTEPFFRAMLQKMFTCFLGKE</sequence>
<evidence type="ECO:0000256" key="1">
    <source>
        <dbReference type="RuleBase" id="RU363098"/>
    </source>
</evidence>
<dbReference type="GO" id="GO:0031380">
    <property type="term" value="C:nuclear RNA-directed RNA polymerase complex"/>
    <property type="evidence" value="ECO:0007669"/>
    <property type="project" value="TreeGrafter"/>
</dbReference>
<evidence type="ECO:0000313" key="4">
    <source>
        <dbReference type="EMBL" id="CAH1273341.1"/>
    </source>
</evidence>
<evidence type="ECO:0000259" key="2">
    <source>
        <dbReference type="Pfam" id="PF05183"/>
    </source>
</evidence>
<feature type="domain" description="RDRP core" evidence="2">
    <location>
        <begin position="339"/>
        <end position="638"/>
    </location>
</feature>
<dbReference type="Pfam" id="PF05183">
    <property type="entry name" value="RdRP"/>
    <property type="match status" value="1"/>
</dbReference>
<dbReference type="AlphaFoldDB" id="A0A8K0F0V8"/>
<dbReference type="GO" id="GO:0030422">
    <property type="term" value="P:siRNA processing"/>
    <property type="evidence" value="ECO:0007669"/>
    <property type="project" value="TreeGrafter"/>
</dbReference>